<name>D3F038_CONWI</name>
<protein>
    <recommendedName>
        <fullName evidence="1">HTH iclR-type domain-containing protein</fullName>
    </recommendedName>
</protein>
<dbReference type="Pfam" id="PF09339">
    <property type="entry name" value="HTH_IclR"/>
    <property type="match status" value="1"/>
</dbReference>
<evidence type="ECO:0000313" key="2">
    <source>
        <dbReference type="EMBL" id="ADB50014.1"/>
    </source>
</evidence>
<dbReference type="SUPFAM" id="SSF46785">
    <property type="entry name" value="Winged helix' DNA-binding domain"/>
    <property type="match status" value="1"/>
</dbReference>
<dbReference type="Gene3D" id="1.10.10.10">
    <property type="entry name" value="Winged helix-like DNA-binding domain superfamily/Winged helix DNA-binding domain"/>
    <property type="match status" value="1"/>
</dbReference>
<organism evidence="2 3">
    <name type="scientific">Conexibacter woesei (strain DSM 14684 / CCUG 47730 / CIP 108061 / JCM 11494 / NBRC 100937 / ID131577)</name>
    <dbReference type="NCBI Taxonomy" id="469383"/>
    <lineage>
        <taxon>Bacteria</taxon>
        <taxon>Bacillati</taxon>
        <taxon>Actinomycetota</taxon>
        <taxon>Thermoleophilia</taxon>
        <taxon>Solirubrobacterales</taxon>
        <taxon>Conexibacteraceae</taxon>
        <taxon>Conexibacter</taxon>
    </lineage>
</organism>
<dbReference type="GO" id="GO:0003677">
    <property type="term" value="F:DNA binding"/>
    <property type="evidence" value="ECO:0007669"/>
    <property type="project" value="InterPro"/>
</dbReference>
<feature type="domain" description="HTH iclR-type" evidence="1">
    <location>
        <begin position="148"/>
        <end position="195"/>
    </location>
</feature>
<sequence>MERTELLEGAAARLRERLPPSWRIATDPVNTGAAVLDTAIVLTAPNGTATTFVVEAKQELTPRDVSSALSGLGRAVRALATNIPLLFVAPWISPRARELLTAERINYVDLTGNVRVQLEHPALFLSSGGAARDPRPKPRGAARVRGPKAGRLIRMLVDSRPPYGVRDLAAAAGLAPGYVSRMLDTLDREGMVERSPRGGVENVDVASLLRRWAEDYDVLRSNGAMGYISRAGVAEAYAGLGAVGADRRVAVTGSFAAVQLAPVAAPAQLFVYCDDPEAVAGALNLLPAPQAPDVVLLRPFDDVVWTGLRRRTDAVAPVAPSQIVADCLTGTGRMPAEGEAVLEWMMRDDTSWRHDVLLQLTTASR</sequence>
<dbReference type="InterPro" id="IPR036390">
    <property type="entry name" value="WH_DNA-bd_sf"/>
</dbReference>
<dbReference type="Proteomes" id="UP000008229">
    <property type="component" value="Chromosome"/>
</dbReference>
<accession>D3F038</accession>
<proteinExistence type="predicted"/>
<dbReference type="KEGG" id="cwo:Cwoe_1586"/>
<dbReference type="STRING" id="469383.Cwoe_1586"/>
<dbReference type="EMBL" id="CP001854">
    <property type="protein sequence ID" value="ADB50014.1"/>
    <property type="molecule type" value="Genomic_DNA"/>
</dbReference>
<gene>
    <name evidence="2" type="ordered locus">Cwoe_1586</name>
</gene>
<reference evidence="3" key="2">
    <citation type="submission" date="2010-01" db="EMBL/GenBank/DDBJ databases">
        <title>The complete genome of Conexibacter woesei DSM 14684.</title>
        <authorList>
            <consortium name="US DOE Joint Genome Institute (JGI-PGF)"/>
            <person name="Lucas S."/>
            <person name="Copeland A."/>
            <person name="Lapidus A."/>
            <person name="Glavina del Rio T."/>
            <person name="Dalin E."/>
            <person name="Tice H."/>
            <person name="Bruce D."/>
            <person name="Goodwin L."/>
            <person name="Pitluck S."/>
            <person name="Kyrpides N."/>
            <person name="Mavromatis K."/>
            <person name="Ivanova N."/>
            <person name="Mikhailova N."/>
            <person name="Chertkov O."/>
            <person name="Brettin T."/>
            <person name="Detter J.C."/>
            <person name="Han C."/>
            <person name="Larimer F."/>
            <person name="Land M."/>
            <person name="Hauser L."/>
            <person name="Markowitz V."/>
            <person name="Cheng J.-F."/>
            <person name="Hugenholtz P."/>
            <person name="Woyke T."/>
            <person name="Wu D."/>
            <person name="Pukall R."/>
            <person name="Steenblock K."/>
            <person name="Schneider S."/>
            <person name="Klenk H.-P."/>
            <person name="Eisen J.A."/>
        </authorList>
    </citation>
    <scope>NUCLEOTIDE SEQUENCE [LARGE SCALE GENOMIC DNA]</scope>
    <source>
        <strain evidence="3">DSM 14684 / CIP 108061 / JCM 11494 / NBRC 100937 / ID131577</strain>
    </source>
</reference>
<evidence type="ECO:0000259" key="1">
    <source>
        <dbReference type="Pfam" id="PF09339"/>
    </source>
</evidence>
<dbReference type="InterPro" id="IPR036388">
    <property type="entry name" value="WH-like_DNA-bd_sf"/>
</dbReference>
<dbReference type="InterPro" id="IPR005471">
    <property type="entry name" value="Tscrpt_reg_IclR_N"/>
</dbReference>
<dbReference type="eggNOG" id="COG4861">
    <property type="taxonomic scope" value="Bacteria"/>
</dbReference>
<dbReference type="HOGENOM" id="CLU_060963_0_0_11"/>
<keyword evidence="3" id="KW-1185">Reference proteome</keyword>
<reference evidence="2 3" key="1">
    <citation type="journal article" date="2010" name="Stand. Genomic Sci.">
        <title>Complete genome sequence of Conexibacter woesei type strain (ID131577).</title>
        <authorList>
            <person name="Pukall R."/>
            <person name="Lapidus A."/>
            <person name="Glavina Del Rio T."/>
            <person name="Copeland A."/>
            <person name="Tice H."/>
            <person name="Cheng J.-F."/>
            <person name="Lucas S."/>
            <person name="Chen F."/>
            <person name="Nolan M."/>
            <person name="Bruce D."/>
            <person name="Goodwin L."/>
            <person name="Pitluck S."/>
            <person name="Mavromatis K."/>
            <person name="Ivanova N."/>
            <person name="Ovchinnikova G."/>
            <person name="Pati A."/>
            <person name="Chen A."/>
            <person name="Palaniappan K."/>
            <person name="Land M."/>
            <person name="Hauser L."/>
            <person name="Chang Y.-J."/>
            <person name="Jeffries C.D."/>
            <person name="Chain P."/>
            <person name="Meincke L."/>
            <person name="Sims D."/>
            <person name="Brettin T."/>
            <person name="Detter J.C."/>
            <person name="Rohde M."/>
            <person name="Goeker M."/>
            <person name="Bristow J."/>
            <person name="Eisen J.A."/>
            <person name="Markowitz V."/>
            <person name="Kyrpides N.C."/>
            <person name="Klenk H.-P."/>
            <person name="Hugenholtz P."/>
        </authorList>
    </citation>
    <scope>NUCLEOTIDE SEQUENCE [LARGE SCALE GENOMIC DNA]</scope>
    <source>
        <strain evidence="3">DSM 14684 / CIP 108061 / JCM 11494 / NBRC 100937 / ID131577</strain>
    </source>
</reference>
<dbReference type="AlphaFoldDB" id="D3F038"/>
<evidence type="ECO:0000313" key="3">
    <source>
        <dbReference type="Proteomes" id="UP000008229"/>
    </source>
</evidence>
<dbReference type="GO" id="GO:0006355">
    <property type="term" value="P:regulation of DNA-templated transcription"/>
    <property type="evidence" value="ECO:0007669"/>
    <property type="project" value="InterPro"/>
</dbReference>